<dbReference type="Pfam" id="PF02611">
    <property type="entry name" value="CDH"/>
    <property type="match status" value="1"/>
</dbReference>
<keyword evidence="9" id="KW-0444">Lipid biosynthesis</keyword>
<dbReference type="AlphaFoldDB" id="A0A0X1T637"/>
<keyword evidence="12" id="KW-1133">Transmembrane helix</keyword>
<evidence type="ECO:0000256" key="5">
    <source>
        <dbReference type="ARBA" id="ARBA00006435"/>
    </source>
</evidence>
<evidence type="ECO:0000313" key="20">
    <source>
        <dbReference type="Proteomes" id="UP000063229"/>
    </source>
</evidence>
<dbReference type="UniPathway" id="UPA00609">
    <property type="reaction ID" value="UER00664"/>
</dbReference>
<evidence type="ECO:0000256" key="4">
    <source>
        <dbReference type="ARBA" id="ARBA00005189"/>
    </source>
</evidence>
<evidence type="ECO:0000256" key="9">
    <source>
        <dbReference type="ARBA" id="ARBA00022516"/>
    </source>
</evidence>
<evidence type="ECO:0000256" key="14">
    <source>
        <dbReference type="ARBA" id="ARBA00023136"/>
    </source>
</evidence>
<keyword evidence="20" id="KW-1185">Reference proteome</keyword>
<dbReference type="Proteomes" id="UP000063229">
    <property type="component" value="Chromosome"/>
</dbReference>
<keyword evidence="16" id="KW-1208">Phospholipid metabolism</keyword>
<evidence type="ECO:0000313" key="19">
    <source>
        <dbReference type="EMBL" id="AMB87551.1"/>
    </source>
</evidence>
<dbReference type="RefSeq" id="WP_060783657.1">
    <property type="nucleotide sequence ID" value="NZ_CP014135.1"/>
</dbReference>
<evidence type="ECO:0000256" key="17">
    <source>
        <dbReference type="ARBA" id="ARBA00032888"/>
    </source>
</evidence>
<evidence type="ECO:0000256" key="3">
    <source>
        <dbReference type="ARBA" id="ARBA00004927"/>
    </source>
</evidence>
<comment type="subcellular location">
    <subcellularLocation>
        <location evidence="2">Cell membrane</location>
        <topology evidence="2">Single-pass membrane protein</topology>
    </subcellularLocation>
</comment>
<name>A0A0X1T637_PSEAA</name>
<evidence type="ECO:0000256" key="12">
    <source>
        <dbReference type="ARBA" id="ARBA00022989"/>
    </source>
</evidence>
<reference evidence="20" key="1">
    <citation type="submission" date="2016-01" db="EMBL/GenBank/DDBJ databases">
        <authorList>
            <person name="Storey N.H."/>
            <person name="Neuman B.W."/>
        </authorList>
    </citation>
    <scope>NUCLEOTIDE SEQUENCE [LARGE SCALE GENOMIC DNA]</scope>
    <source>
        <strain evidence="20">NCPPB 2472</strain>
    </source>
</reference>
<evidence type="ECO:0000256" key="11">
    <source>
        <dbReference type="ARBA" id="ARBA00022801"/>
    </source>
</evidence>
<dbReference type="STRING" id="46677.AWM79_20540"/>
<dbReference type="GO" id="GO:0046342">
    <property type="term" value="P:CDP-diacylglycerol catabolic process"/>
    <property type="evidence" value="ECO:0007669"/>
    <property type="project" value="UniProtKB-UniPathway"/>
</dbReference>
<comment type="pathway">
    <text evidence="4">Lipid metabolism.</text>
</comment>
<comment type="similarity">
    <text evidence="5">Belongs to the Cdh family.</text>
</comment>
<dbReference type="SUPFAM" id="SSF54197">
    <property type="entry name" value="HIT-like"/>
    <property type="match status" value="1"/>
</dbReference>
<evidence type="ECO:0000256" key="7">
    <source>
        <dbReference type="ARBA" id="ARBA00019608"/>
    </source>
</evidence>
<dbReference type="GO" id="GO:0008654">
    <property type="term" value="P:phospholipid biosynthetic process"/>
    <property type="evidence" value="ECO:0007669"/>
    <property type="project" value="UniProtKB-KW"/>
</dbReference>
<keyword evidence="11" id="KW-0378">Hydrolase</keyword>
<evidence type="ECO:0000256" key="13">
    <source>
        <dbReference type="ARBA" id="ARBA00023098"/>
    </source>
</evidence>
<dbReference type="EMBL" id="CP014135">
    <property type="protein sequence ID" value="AMB87551.1"/>
    <property type="molecule type" value="Genomic_DNA"/>
</dbReference>
<protein>
    <recommendedName>
        <fullName evidence="7">CDP-diacylglycerol pyrophosphatase</fullName>
        <ecNumber evidence="6">3.6.1.26</ecNumber>
    </recommendedName>
    <alternativeName>
        <fullName evidence="17">CDP-diacylglycerol phosphatidylhydrolase</fullName>
    </alternativeName>
    <alternativeName>
        <fullName evidence="18">CDP-diglyceride hydrolase</fullName>
    </alternativeName>
</protein>
<keyword evidence="10" id="KW-0812">Transmembrane</keyword>
<evidence type="ECO:0000256" key="16">
    <source>
        <dbReference type="ARBA" id="ARBA00023264"/>
    </source>
</evidence>
<comment type="catalytic activity">
    <reaction evidence="1">
        <text>a CDP-1,2-diacyl-sn-glycerol + H2O = a 1,2-diacyl-sn-glycero-3-phosphate + CMP + 2 H(+)</text>
        <dbReference type="Rhea" id="RHEA:15221"/>
        <dbReference type="ChEBI" id="CHEBI:15377"/>
        <dbReference type="ChEBI" id="CHEBI:15378"/>
        <dbReference type="ChEBI" id="CHEBI:58332"/>
        <dbReference type="ChEBI" id="CHEBI:58608"/>
        <dbReference type="ChEBI" id="CHEBI:60377"/>
        <dbReference type="EC" id="3.6.1.26"/>
    </reaction>
</comment>
<dbReference type="PIRSF" id="PIRSF001273">
    <property type="entry name" value="CDH"/>
    <property type="match status" value="1"/>
</dbReference>
<keyword evidence="15" id="KW-0594">Phospholipid biosynthesis</keyword>
<dbReference type="NCBIfam" id="NF003986">
    <property type="entry name" value="PRK05471.1-5"/>
    <property type="match status" value="1"/>
</dbReference>
<sequence length="250" mass="27738">MSKWLKISAPGVAAAVLVAVSWLIWGHGNGDALWRIVSQQCVPDQRDMKNSAPCLVVDLEQHYVLFKDRQGPLHHLIIPTERITGIESPRLLEDNAYAFFANAWQQRGRLAAEAGQPINDQLLSLAVNSRYGRSQGQLHIHLACLRPETRALLDEHAPQVTRDWQPLGVKLNGHAYLAKRLDGQDLVRENPFKVLGDYVRRQDDSIARYGLALVVAPGGDLLLLANRLSLVDFNLGSAGEIQDYGCALAR</sequence>
<gene>
    <name evidence="19" type="ORF">AWM79_20540</name>
</gene>
<dbReference type="GO" id="GO:0008715">
    <property type="term" value="F:CDP-diacylglycerol diphosphatase activity"/>
    <property type="evidence" value="ECO:0007669"/>
    <property type="project" value="UniProtKB-EC"/>
</dbReference>
<dbReference type="Gene3D" id="3.30.428.30">
    <property type="entry name" value="HIT family - CDH-like"/>
    <property type="match status" value="1"/>
</dbReference>
<evidence type="ECO:0000256" key="1">
    <source>
        <dbReference type="ARBA" id="ARBA00001007"/>
    </source>
</evidence>
<keyword evidence="8" id="KW-1003">Cell membrane</keyword>
<dbReference type="InterPro" id="IPR003763">
    <property type="entry name" value="CDP-diacylglyc_Pase"/>
</dbReference>
<dbReference type="EC" id="3.6.1.26" evidence="6"/>
<keyword evidence="13" id="KW-0443">Lipid metabolism</keyword>
<keyword evidence="14" id="KW-0472">Membrane</keyword>
<evidence type="ECO:0000256" key="18">
    <source>
        <dbReference type="ARBA" id="ARBA00032892"/>
    </source>
</evidence>
<evidence type="ECO:0000256" key="8">
    <source>
        <dbReference type="ARBA" id="ARBA00022475"/>
    </source>
</evidence>
<evidence type="ECO:0000256" key="2">
    <source>
        <dbReference type="ARBA" id="ARBA00004162"/>
    </source>
</evidence>
<accession>A0A0X1T637</accession>
<dbReference type="InterPro" id="IPR036265">
    <property type="entry name" value="HIT-like_sf"/>
</dbReference>
<dbReference type="GO" id="GO:0005886">
    <property type="term" value="C:plasma membrane"/>
    <property type="evidence" value="ECO:0007669"/>
    <property type="project" value="UniProtKB-SubCell"/>
</dbReference>
<dbReference type="KEGG" id="pagb:AWM79_20540"/>
<proteinExistence type="inferred from homology"/>
<evidence type="ECO:0000256" key="15">
    <source>
        <dbReference type="ARBA" id="ARBA00023209"/>
    </source>
</evidence>
<comment type="pathway">
    <text evidence="3">Phospholipid metabolism; CDP-diacylglycerol degradation; phosphatidate from CDP-diacylglycerol: step 1/1.</text>
</comment>
<evidence type="ECO:0000256" key="10">
    <source>
        <dbReference type="ARBA" id="ARBA00022692"/>
    </source>
</evidence>
<evidence type="ECO:0000256" key="6">
    <source>
        <dbReference type="ARBA" id="ARBA00012375"/>
    </source>
</evidence>
<organism evidence="19 20">
    <name type="scientific">Pseudomonas agarici</name>
    <dbReference type="NCBI Taxonomy" id="46677"/>
    <lineage>
        <taxon>Bacteria</taxon>
        <taxon>Pseudomonadati</taxon>
        <taxon>Pseudomonadota</taxon>
        <taxon>Gammaproteobacteria</taxon>
        <taxon>Pseudomonadales</taxon>
        <taxon>Pseudomonadaceae</taxon>
        <taxon>Pseudomonas</taxon>
    </lineage>
</organism>